<evidence type="ECO:0000313" key="4">
    <source>
        <dbReference type="Proteomes" id="UP000075230"/>
    </source>
</evidence>
<keyword evidence="5" id="KW-1185">Reference proteome</keyword>
<sequence>MPVPDLAPEQLQELMQLLAEQIQFLVAERDYYGYERGFYRDLIARFLSLIGSSPLPPRPSSPYGTETSVVPALLKNPGHRDRAGGEMVGPASLSLHPSQKRKHKK</sequence>
<dbReference type="EMBL" id="BCWF01000009">
    <property type="protein sequence ID" value="GAT21050.1"/>
    <property type="molecule type" value="Genomic_DNA"/>
</dbReference>
<dbReference type="KEGG" id="aluc:AKAW2_71018S"/>
<dbReference type="RefSeq" id="XP_041547902.1">
    <property type="nucleotide sequence ID" value="XM_041683663.1"/>
</dbReference>
<accession>A0A146F4G0</accession>
<evidence type="ECO:0000256" key="1">
    <source>
        <dbReference type="SAM" id="MobiDB-lite"/>
    </source>
</evidence>
<reference evidence="2" key="3">
    <citation type="submission" date="2021-01" db="EMBL/GenBank/DDBJ databases">
        <authorList>
            <consortium name="Aspergillus luchuensis mut. kawachii IFO 4304 genome sequencing consortium"/>
            <person name="Kazuki M."/>
            <person name="Futagami T."/>
        </authorList>
    </citation>
    <scope>NUCLEOTIDE SEQUENCE</scope>
    <source>
        <strain evidence="2">IFO 4308</strain>
    </source>
</reference>
<dbReference type="GeneID" id="64965461"/>
<organism evidence="3 4">
    <name type="scientific">Aspergillus kawachii</name>
    <name type="common">White koji mold</name>
    <name type="synonym">Aspergillus awamori var. kawachi</name>
    <dbReference type="NCBI Taxonomy" id="1069201"/>
    <lineage>
        <taxon>Eukaryota</taxon>
        <taxon>Fungi</taxon>
        <taxon>Dikarya</taxon>
        <taxon>Ascomycota</taxon>
        <taxon>Pezizomycotina</taxon>
        <taxon>Eurotiomycetes</taxon>
        <taxon>Eurotiomycetidae</taxon>
        <taxon>Eurotiales</taxon>
        <taxon>Aspergillaceae</taxon>
        <taxon>Aspergillus</taxon>
        <taxon>Aspergillus subgen. Circumdati</taxon>
    </lineage>
</organism>
<evidence type="ECO:0000313" key="3">
    <source>
        <dbReference type="EMBL" id="GAT21050.1"/>
    </source>
</evidence>
<reference evidence="4" key="2">
    <citation type="submission" date="2016-02" db="EMBL/GenBank/DDBJ databases">
        <title>Genome sequencing of Aspergillus luchuensis NBRC 4314.</title>
        <authorList>
            <person name="Yamada O."/>
        </authorList>
    </citation>
    <scope>NUCLEOTIDE SEQUENCE [LARGE SCALE GENOMIC DNA]</scope>
    <source>
        <strain evidence="4">RIB 2604</strain>
    </source>
</reference>
<dbReference type="Proteomes" id="UP000075230">
    <property type="component" value="Unassembled WGS sequence"/>
</dbReference>
<reference evidence="2" key="4">
    <citation type="submission" date="2021-02" db="EMBL/GenBank/DDBJ databases">
        <title>Aspergillus luchuensis mut. kawachii IFO 4304 genome sequence.</title>
        <authorList>
            <person name="Mori K."/>
            <person name="Kadooka C."/>
            <person name="Goto M."/>
            <person name="Futagami T."/>
        </authorList>
    </citation>
    <scope>NUCLEOTIDE SEQUENCE</scope>
    <source>
        <strain evidence="2">IFO 4308</strain>
    </source>
</reference>
<evidence type="ECO:0000313" key="2">
    <source>
        <dbReference type="EMBL" id="BCS04140.1"/>
    </source>
</evidence>
<name>A0A146F4G0_ASPKA</name>
<gene>
    <name evidence="2" type="ORF">AKAW2_71018S</name>
    <name evidence="3" type="ORF">RIB2604_00900710</name>
</gene>
<dbReference type="EMBL" id="AP024431">
    <property type="protein sequence ID" value="BCS04140.1"/>
    <property type="molecule type" value="Genomic_DNA"/>
</dbReference>
<dbReference type="AlphaFoldDB" id="A0A146F4G0"/>
<evidence type="ECO:0000313" key="5">
    <source>
        <dbReference type="Proteomes" id="UP000661280"/>
    </source>
</evidence>
<protein>
    <submittedName>
        <fullName evidence="3">Uncharacterized protein</fullName>
    </submittedName>
</protein>
<reference evidence="3 4" key="1">
    <citation type="journal article" date="2016" name="DNA Res.">
        <title>Genome sequence of Aspergillus luchuensis NBRC 4314.</title>
        <authorList>
            <person name="Yamada O."/>
            <person name="Machida M."/>
            <person name="Hosoyama A."/>
            <person name="Goto M."/>
            <person name="Takahashi T."/>
            <person name="Futagami T."/>
            <person name="Yamagata Y."/>
            <person name="Takeuchi M."/>
            <person name="Kobayashi T."/>
            <person name="Koike H."/>
            <person name="Abe K."/>
            <person name="Asai K."/>
            <person name="Arita M."/>
            <person name="Fujita N."/>
            <person name="Fukuda K."/>
            <person name="Higa K."/>
            <person name="Horikawa H."/>
            <person name="Ishikawa T."/>
            <person name="Jinno K."/>
            <person name="Kato Y."/>
            <person name="Kirimura K."/>
            <person name="Mizutani O."/>
            <person name="Nakasone K."/>
            <person name="Sano M."/>
            <person name="Shiraishi Y."/>
            <person name="Tsukahara M."/>
            <person name="Gomi K."/>
        </authorList>
    </citation>
    <scope>NUCLEOTIDE SEQUENCE [LARGE SCALE GENOMIC DNA]</scope>
    <source>
        <strain evidence="3 4">RIB 2604</strain>
    </source>
</reference>
<feature type="region of interest" description="Disordered" evidence="1">
    <location>
        <begin position="75"/>
        <end position="105"/>
    </location>
</feature>
<proteinExistence type="predicted"/>
<dbReference type="Proteomes" id="UP000661280">
    <property type="component" value="Chromosome 7"/>
</dbReference>
<dbReference type="OrthoDB" id="10266664at2759"/>